<dbReference type="PANTHER" id="PTHR43741">
    <property type="entry name" value="FMN-DEPENDENT NADH-AZOREDUCTASE 1"/>
    <property type="match status" value="1"/>
</dbReference>
<proteinExistence type="inferred from homology"/>
<gene>
    <name evidence="8" type="primary">azoR-2</name>
    <name evidence="6" type="synonym">azoR</name>
    <name evidence="8" type="ORF">BBEV_2484</name>
</gene>
<keyword evidence="1 6" id="KW-0285">Flavoprotein</keyword>
<accession>A0A1D7QXU5</accession>
<evidence type="ECO:0000256" key="2">
    <source>
        <dbReference type="ARBA" id="ARBA00022643"/>
    </source>
</evidence>
<dbReference type="GO" id="GO:0009055">
    <property type="term" value="F:electron transfer activity"/>
    <property type="evidence" value="ECO:0007669"/>
    <property type="project" value="UniProtKB-UniRule"/>
</dbReference>
<dbReference type="GO" id="GO:0016655">
    <property type="term" value="F:oxidoreductase activity, acting on NAD(P)H, quinone or similar compound as acceptor"/>
    <property type="evidence" value="ECO:0007669"/>
    <property type="project" value="InterPro"/>
</dbReference>
<dbReference type="AlphaFoldDB" id="A0A1D7QXU5"/>
<dbReference type="SUPFAM" id="SSF52218">
    <property type="entry name" value="Flavoproteins"/>
    <property type="match status" value="1"/>
</dbReference>
<evidence type="ECO:0000256" key="4">
    <source>
        <dbReference type="ARBA" id="ARBA00023027"/>
    </source>
</evidence>
<name>A0A1D7QXU5_9BACI</name>
<keyword evidence="3 6" id="KW-0560">Oxidoreductase</keyword>
<comment type="similarity">
    <text evidence="6">Belongs to the azoreductase type 1 family.</text>
</comment>
<protein>
    <recommendedName>
        <fullName evidence="6">FMN dependent NADH:quinone oxidoreductase</fullName>
        <ecNumber evidence="6">1.6.5.-</ecNumber>
    </recommendedName>
    <alternativeName>
        <fullName evidence="6">Azo-dye reductase</fullName>
    </alternativeName>
    <alternativeName>
        <fullName evidence="6">FMN-dependent NADH-azo compound oxidoreductase</fullName>
    </alternativeName>
    <alternativeName>
        <fullName evidence="6">FMN-dependent NADH-azoreductase</fullName>
        <ecNumber evidence="6">1.7.1.17</ecNumber>
    </alternativeName>
</protein>
<dbReference type="KEGG" id="bbev:BBEV_2484"/>
<dbReference type="GO" id="GO:0010181">
    <property type="term" value="F:FMN binding"/>
    <property type="evidence" value="ECO:0007669"/>
    <property type="project" value="UniProtKB-UniRule"/>
</dbReference>
<feature type="binding site" evidence="6">
    <location>
        <begin position="17"/>
        <end position="19"/>
    </location>
    <ligand>
        <name>FMN</name>
        <dbReference type="ChEBI" id="CHEBI:58210"/>
    </ligand>
</feature>
<dbReference type="Gene3D" id="3.40.50.360">
    <property type="match status" value="1"/>
</dbReference>
<comment type="caution">
    <text evidence="6">Lacks conserved residue(s) required for the propagation of feature annotation.</text>
</comment>
<keyword evidence="4 6" id="KW-0520">NAD</keyword>
<evidence type="ECO:0000256" key="3">
    <source>
        <dbReference type="ARBA" id="ARBA00023002"/>
    </source>
</evidence>
<comment type="catalytic activity">
    <reaction evidence="5">
        <text>N,N-dimethyl-1,4-phenylenediamine + anthranilate + 2 NAD(+) = 2-(4-dimethylaminophenyl)diazenylbenzoate + 2 NADH + 2 H(+)</text>
        <dbReference type="Rhea" id="RHEA:55872"/>
        <dbReference type="ChEBI" id="CHEBI:15378"/>
        <dbReference type="ChEBI" id="CHEBI:15783"/>
        <dbReference type="ChEBI" id="CHEBI:16567"/>
        <dbReference type="ChEBI" id="CHEBI:57540"/>
        <dbReference type="ChEBI" id="CHEBI:57945"/>
        <dbReference type="ChEBI" id="CHEBI:71579"/>
        <dbReference type="EC" id="1.7.1.17"/>
    </reaction>
    <physiologicalReaction direction="right-to-left" evidence="5">
        <dbReference type="Rhea" id="RHEA:55874"/>
    </physiologicalReaction>
</comment>
<dbReference type="InterPro" id="IPR050104">
    <property type="entry name" value="FMN-dep_NADH:Q_OxRdtase_AzoR1"/>
</dbReference>
<organism evidence="8 9">
    <name type="scientific">Salisediminibacterium beveridgei</name>
    <dbReference type="NCBI Taxonomy" id="632773"/>
    <lineage>
        <taxon>Bacteria</taxon>
        <taxon>Bacillati</taxon>
        <taxon>Bacillota</taxon>
        <taxon>Bacilli</taxon>
        <taxon>Bacillales</taxon>
        <taxon>Bacillaceae</taxon>
        <taxon>Salisediminibacterium</taxon>
    </lineage>
</organism>
<comment type="cofactor">
    <cofactor evidence="6">
        <name>FMN</name>
        <dbReference type="ChEBI" id="CHEBI:58210"/>
    </cofactor>
    <text evidence="6">Binds 1 FMN per subunit.</text>
</comment>
<comment type="subunit">
    <text evidence="6">Homodimer.</text>
</comment>
<dbReference type="OrthoDB" id="9805013at2"/>
<dbReference type="PATRIC" id="fig|632773.3.peg.2598"/>
<dbReference type="RefSeq" id="WP_069365765.1">
    <property type="nucleotide sequence ID" value="NZ_CP012502.1"/>
</dbReference>
<dbReference type="HAMAP" id="MF_01216">
    <property type="entry name" value="Azoreductase_type1"/>
    <property type="match status" value="1"/>
</dbReference>
<dbReference type="InterPro" id="IPR003680">
    <property type="entry name" value="Flavodoxin_fold"/>
</dbReference>
<feature type="domain" description="Flavodoxin-like fold" evidence="7">
    <location>
        <begin position="3"/>
        <end position="206"/>
    </location>
</feature>
<evidence type="ECO:0000313" key="9">
    <source>
        <dbReference type="Proteomes" id="UP000094463"/>
    </source>
</evidence>
<evidence type="ECO:0000259" key="7">
    <source>
        <dbReference type="Pfam" id="PF02525"/>
    </source>
</evidence>
<keyword evidence="9" id="KW-1185">Reference proteome</keyword>
<dbReference type="EC" id="1.6.5.-" evidence="6"/>
<dbReference type="PANTHER" id="PTHR43741:SF7">
    <property type="entry name" value="FMN-DEPENDENT NADH:QUINONE OXIDOREDUCTASE"/>
    <property type="match status" value="1"/>
</dbReference>
<dbReference type="Proteomes" id="UP000094463">
    <property type="component" value="Chromosome"/>
</dbReference>
<dbReference type="Pfam" id="PF02525">
    <property type="entry name" value="Flavodoxin_2"/>
    <property type="match status" value="1"/>
</dbReference>
<dbReference type="InterPro" id="IPR029039">
    <property type="entry name" value="Flavoprotein-like_sf"/>
</dbReference>
<dbReference type="GO" id="GO:0016652">
    <property type="term" value="F:oxidoreductase activity, acting on NAD(P)H as acceptor"/>
    <property type="evidence" value="ECO:0007669"/>
    <property type="project" value="UniProtKB-UniRule"/>
</dbReference>
<evidence type="ECO:0000256" key="5">
    <source>
        <dbReference type="ARBA" id="ARBA00048542"/>
    </source>
</evidence>
<comment type="function">
    <text evidence="6">Quinone reductase that provides resistance to thiol-specific stress caused by electrophilic quinones.</text>
</comment>
<dbReference type="InterPro" id="IPR023048">
    <property type="entry name" value="NADH:quinone_OxRdtase_FMN_depd"/>
</dbReference>
<comment type="function">
    <text evidence="6">Also exhibits azoreductase activity. Catalyzes the reductive cleavage of the azo bond in aromatic azo compounds to the corresponding amines.</text>
</comment>
<dbReference type="STRING" id="632773.BBEV_2484"/>
<keyword evidence="2 6" id="KW-0288">FMN</keyword>
<comment type="catalytic activity">
    <reaction evidence="6">
        <text>2 a quinone + NADH + H(+) = 2 a 1,4-benzosemiquinone + NAD(+)</text>
        <dbReference type="Rhea" id="RHEA:65952"/>
        <dbReference type="ChEBI" id="CHEBI:15378"/>
        <dbReference type="ChEBI" id="CHEBI:57540"/>
        <dbReference type="ChEBI" id="CHEBI:57945"/>
        <dbReference type="ChEBI" id="CHEBI:132124"/>
        <dbReference type="ChEBI" id="CHEBI:134225"/>
    </reaction>
</comment>
<sequence length="211" mass="23460">MANVLYITAHPLTAAQSISMATGETFLKEYQTHHPEDTVQHVDLFKAEVPYIDSDVFSGWGKLGEGIAFNELTEAEQAKVGRLSELHEQFMQADKYVFVTPLWNLGFPPVVKAYLDAVAVPGKTFRYSEEGPVGLLTDKKAVHIQARGGNYSEGPAADLEMGDRYIRQMMTFFGVPSYDALFVEGHNAQPEQAEEIKLRASQEARELAVSF</sequence>
<dbReference type="EMBL" id="CP012502">
    <property type="protein sequence ID" value="AOM83824.1"/>
    <property type="molecule type" value="Genomic_DNA"/>
</dbReference>
<dbReference type="NCBIfam" id="NF010075">
    <property type="entry name" value="PRK13556.1"/>
    <property type="match status" value="1"/>
</dbReference>
<evidence type="ECO:0000256" key="1">
    <source>
        <dbReference type="ARBA" id="ARBA00022630"/>
    </source>
</evidence>
<dbReference type="EC" id="1.7.1.17" evidence="6"/>
<evidence type="ECO:0000256" key="6">
    <source>
        <dbReference type="HAMAP-Rule" id="MF_01216"/>
    </source>
</evidence>
<reference evidence="8 9" key="1">
    <citation type="submission" date="2015-08" db="EMBL/GenBank/DDBJ databases">
        <title>The complete genome sequence of Bacillus beveridgei MLTeJB.</title>
        <authorList>
            <person name="Hanson T.E."/>
            <person name="Mesa C."/>
            <person name="Basesman S.M."/>
            <person name="Oremland R.S."/>
        </authorList>
    </citation>
    <scope>NUCLEOTIDE SEQUENCE [LARGE SCALE GENOMIC DNA]</scope>
    <source>
        <strain evidence="8 9">MLTeJB</strain>
    </source>
</reference>
<evidence type="ECO:0000313" key="8">
    <source>
        <dbReference type="EMBL" id="AOM83824.1"/>
    </source>
</evidence>